<gene>
    <name evidence="7" type="ORF">CmeUKMEL1_04830</name>
</gene>
<dbReference type="OrthoDB" id="2405412at2759"/>
<comment type="similarity">
    <text evidence="1">Belongs to the Clp1 family. NOL9/GRC3 subfamily.</text>
</comment>
<dbReference type="InterPro" id="IPR027417">
    <property type="entry name" value="P-loop_NTPase"/>
</dbReference>
<keyword evidence="2" id="KW-0808">Transferase</keyword>
<dbReference type="SUPFAM" id="SSF52540">
    <property type="entry name" value="P-loop containing nucleoside triphosphate hydrolases"/>
    <property type="match status" value="1"/>
</dbReference>
<keyword evidence="3" id="KW-0547">Nucleotide-binding</keyword>
<reference evidence="7 8" key="1">
    <citation type="submission" date="2014-04" db="EMBL/GenBank/DDBJ databases">
        <title>Comparative Genomics of Cryptosporidium Species.</title>
        <authorList>
            <person name="Silva J.C."/>
            <person name="Su Q."/>
            <person name="Chalmers R."/>
            <person name="Chibucos M.C."/>
            <person name="Elwin K."/>
            <person name="Godinez A."/>
            <person name="Guo F."/>
            <person name="Huynh K."/>
            <person name="Orvis J."/>
            <person name="Ott S."/>
            <person name="Sadzewicz L."/>
            <person name="Sengamalay N."/>
            <person name="Shetty A."/>
            <person name="Sun M."/>
            <person name="Tallon L."/>
            <person name="Xiao L."/>
            <person name="Zhang H."/>
            <person name="Fraser C.M."/>
            <person name="Zhu G."/>
            <person name="Kissinger J."/>
            <person name="Widmer G."/>
        </authorList>
    </citation>
    <scope>NUCLEOTIDE SEQUENCE [LARGE SCALE GENOMIC DNA]</scope>
    <source>
        <strain evidence="7 8">UKMEL1</strain>
    </source>
</reference>
<dbReference type="GO" id="GO:0005524">
    <property type="term" value="F:ATP binding"/>
    <property type="evidence" value="ECO:0007669"/>
    <property type="project" value="UniProtKB-KW"/>
</dbReference>
<dbReference type="GO" id="GO:0006396">
    <property type="term" value="P:RNA processing"/>
    <property type="evidence" value="ECO:0007669"/>
    <property type="project" value="InterPro"/>
</dbReference>
<dbReference type="GO" id="GO:0051731">
    <property type="term" value="F:polynucleotide 5'-hydroxyl-kinase activity"/>
    <property type="evidence" value="ECO:0007669"/>
    <property type="project" value="InterPro"/>
</dbReference>
<evidence type="ECO:0000259" key="6">
    <source>
        <dbReference type="Pfam" id="PF16575"/>
    </source>
</evidence>
<organism evidence="7 8">
    <name type="scientific">Cryptosporidium meleagridis</name>
    <dbReference type="NCBI Taxonomy" id="93969"/>
    <lineage>
        <taxon>Eukaryota</taxon>
        <taxon>Sar</taxon>
        <taxon>Alveolata</taxon>
        <taxon>Apicomplexa</taxon>
        <taxon>Conoidasida</taxon>
        <taxon>Coccidia</taxon>
        <taxon>Eucoccidiorida</taxon>
        <taxon>Eimeriorina</taxon>
        <taxon>Cryptosporidiidae</taxon>
        <taxon>Cryptosporidium</taxon>
    </lineage>
</organism>
<dbReference type="PANTHER" id="PTHR12755">
    <property type="entry name" value="CLEAVAGE/POLYADENYLATION FACTOR IA SUBUNIT CLP1P"/>
    <property type="match status" value="1"/>
</dbReference>
<evidence type="ECO:0000256" key="5">
    <source>
        <dbReference type="ARBA" id="ARBA00022840"/>
    </source>
</evidence>
<dbReference type="Pfam" id="PF16575">
    <property type="entry name" value="CLP1_P"/>
    <property type="match status" value="1"/>
</dbReference>
<dbReference type="AlphaFoldDB" id="A0A2P4YYP3"/>
<keyword evidence="4" id="KW-0418">Kinase</keyword>
<dbReference type="InterPro" id="IPR045116">
    <property type="entry name" value="Clp1/Grc3"/>
</dbReference>
<evidence type="ECO:0000256" key="3">
    <source>
        <dbReference type="ARBA" id="ARBA00022741"/>
    </source>
</evidence>
<accession>A0A2P4YYP3</accession>
<comment type="caution">
    <text evidence="7">The sequence shown here is derived from an EMBL/GenBank/DDBJ whole genome shotgun (WGS) entry which is preliminary data.</text>
</comment>
<proteinExistence type="inferred from homology"/>
<sequence>MDKDFDYPLDWREFLNRILQESSKFQSKITSILLIGPKNSGKTTFCLKIAKEFLNDKRYLNDNIYILDCDLGQPLVSPMSCVKLVKWDIKDICIGNSKNINISPEVMFYIGGNSPITHPLRYIEGLKQCFEYIKSIEEENIVLILNMPGWITGVGLEISSIITAFSIDISNHVYIGFTREFEPNTNNSEDNFSCMASFYSFPVFDLNLVKNIKNEEFSINNQLKTRIFVNTLSNLYSNIEIREIKKNVNPLNFFNEYMGYYLSKKHISQYFCKTVHFPFSTVCIIPWPGTTLASEELKLHIPARLTNSIVALCIFNDEKHKFIPDLSEEDQKFNILDTRILLPCIGFGIVHHVNYQLKNVVITAPCWIPSSNLSEVNALQLTEMMLPQDYSFSTSKPYICNKRFLVKGISSGGKVPSSRKNLKRKIHNI</sequence>
<evidence type="ECO:0000256" key="4">
    <source>
        <dbReference type="ARBA" id="ARBA00022777"/>
    </source>
</evidence>
<name>A0A2P4YYP3_9CRYT</name>
<evidence type="ECO:0000256" key="2">
    <source>
        <dbReference type="ARBA" id="ARBA00022679"/>
    </source>
</evidence>
<dbReference type="EMBL" id="JIBK01000008">
    <property type="protein sequence ID" value="POM82925.1"/>
    <property type="molecule type" value="Genomic_DNA"/>
</dbReference>
<evidence type="ECO:0000313" key="8">
    <source>
        <dbReference type="Proteomes" id="UP000236928"/>
    </source>
</evidence>
<dbReference type="Proteomes" id="UP000236928">
    <property type="component" value="Unassembled WGS sequence"/>
</dbReference>
<dbReference type="VEuPathDB" id="CryptoDB:CmeUKMEL1_04830"/>
<dbReference type="Gene3D" id="3.40.50.300">
    <property type="entry name" value="P-loop containing nucleotide triphosphate hydrolases"/>
    <property type="match status" value="1"/>
</dbReference>
<feature type="domain" description="Clp1 P-loop" evidence="6">
    <location>
        <begin position="36"/>
        <end position="169"/>
    </location>
</feature>
<protein>
    <submittedName>
        <fullName evidence="7">Pre-mRNA cleavage complex II protein Clp1 family protein</fullName>
    </submittedName>
</protein>
<dbReference type="InterPro" id="IPR032319">
    <property type="entry name" value="CLP1_P"/>
</dbReference>
<keyword evidence="8" id="KW-1185">Reference proteome</keyword>
<dbReference type="PANTHER" id="PTHR12755:SF3">
    <property type="entry name" value="POLYNUCLEOTIDE 5'-HYDROXYL-KINASE NOL9"/>
    <property type="match status" value="1"/>
</dbReference>
<evidence type="ECO:0000256" key="1">
    <source>
        <dbReference type="ARBA" id="ARBA00011003"/>
    </source>
</evidence>
<evidence type="ECO:0000313" key="7">
    <source>
        <dbReference type="EMBL" id="POM82925.1"/>
    </source>
</evidence>
<keyword evidence="5" id="KW-0067">ATP-binding</keyword>